<gene>
    <name evidence="1" type="ORF">IEQ34_021716</name>
</gene>
<reference evidence="1 2" key="1">
    <citation type="journal article" date="2021" name="Hortic Res">
        <title>Chromosome-scale assembly of the Dendrobium chrysotoxum genome enhances the understanding of orchid evolution.</title>
        <authorList>
            <person name="Zhang Y."/>
            <person name="Zhang G.Q."/>
            <person name="Zhang D."/>
            <person name="Liu X.D."/>
            <person name="Xu X.Y."/>
            <person name="Sun W.H."/>
            <person name="Yu X."/>
            <person name="Zhu X."/>
            <person name="Wang Z.W."/>
            <person name="Zhao X."/>
            <person name="Zhong W.Y."/>
            <person name="Chen H."/>
            <person name="Yin W.L."/>
            <person name="Huang T."/>
            <person name="Niu S.C."/>
            <person name="Liu Z.J."/>
        </authorList>
    </citation>
    <scope>NUCLEOTIDE SEQUENCE [LARGE SCALE GENOMIC DNA]</scope>
    <source>
        <strain evidence="1">Lindl</strain>
    </source>
</reference>
<proteinExistence type="predicted"/>
<comment type="caution">
    <text evidence="1">The sequence shown here is derived from an EMBL/GenBank/DDBJ whole genome shotgun (WGS) entry which is preliminary data.</text>
</comment>
<accession>A0AAV7G5X0</accession>
<dbReference type="Proteomes" id="UP000775213">
    <property type="component" value="Unassembled WGS sequence"/>
</dbReference>
<organism evidence="1 2">
    <name type="scientific">Dendrobium chrysotoxum</name>
    <name type="common">Orchid</name>
    <dbReference type="NCBI Taxonomy" id="161865"/>
    <lineage>
        <taxon>Eukaryota</taxon>
        <taxon>Viridiplantae</taxon>
        <taxon>Streptophyta</taxon>
        <taxon>Embryophyta</taxon>
        <taxon>Tracheophyta</taxon>
        <taxon>Spermatophyta</taxon>
        <taxon>Magnoliopsida</taxon>
        <taxon>Liliopsida</taxon>
        <taxon>Asparagales</taxon>
        <taxon>Orchidaceae</taxon>
        <taxon>Epidendroideae</taxon>
        <taxon>Malaxideae</taxon>
        <taxon>Dendrobiinae</taxon>
        <taxon>Dendrobium</taxon>
    </lineage>
</organism>
<keyword evidence="2" id="KW-1185">Reference proteome</keyword>
<evidence type="ECO:0000313" key="2">
    <source>
        <dbReference type="Proteomes" id="UP000775213"/>
    </source>
</evidence>
<evidence type="ECO:0000313" key="1">
    <source>
        <dbReference type="EMBL" id="KAH0451024.1"/>
    </source>
</evidence>
<protein>
    <submittedName>
        <fullName evidence="1">Uncharacterized protein</fullName>
    </submittedName>
</protein>
<sequence>MLDASFTLADKCQSILIIFKTRSHFKYCLSHLLPTRLSVFFTQLFNKKYGPKNYRPPTKEELRNARRSNFFIYKD</sequence>
<dbReference type="AlphaFoldDB" id="A0AAV7G5X0"/>
<name>A0AAV7G5X0_DENCH</name>
<dbReference type="EMBL" id="JAGFBR010000018">
    <property type="protein sequence ID" value="KAH0451024.1"/>
    <property type="molecule type" value="Genomic_DNA"/>
</dbReference>